<sequence length="45" mass="5118">MEATVGLEPTSSGFADRRVNQLRHVATHKIVSKNPLDFKRVWLLV</sequence>
<dbReference type="EMBL" id="LCAW01000005">
    <property type="protein sequence ID" value="KKR99512.1"/>
    <property type="molecule type" value="Genomic_DNA"/>
</dbReference>
<reference evidence="1 2" key="1">
    <citation type="journal article" date="2015" name="Nature">
        <title>rRNA introns, odd ribosomes, and small enigmatic genomes across a large radiation of phyla.</title>
        <authorList>
            <person name="Brown C.T."/>
            <person name="Hug L.A."/>
            <person name="Thomas B.C."/>
            <person name="Sharon I."/>
            <person name="Castelle C.J."/>
            <person name="Singh A."/>
            <person name="Wilkins M.J."/>
            <person name="Williams K.H."/>
            <person name="Banfield J.F."/>
        </authorList>
    </citation>
    <scope>NUCLEOTIDE SEQUENCE [LARGE SCALE GENOMIC DNA]</scope>
</reference>
<organism evidence="1 2">
    <name type="scientific">Candidatus Uhrbacteria bacterium GW2011_GWC1_41_20</name>
    <dbReference type="NCBI Taxonomy" id="1618983"/>
    <lineage>
        <taxon>Bacteria</taxon>
        <taxon>Candidatus Uhriibacteriota</taxon>
    </lineage>
</organism>
<dbReference type="Proteomes" id="UP000033930">
    <property type="component" value="Unassembled WGS sequence"/>
</dbReference>
<name>A0A0G0YGM4_9BACT</name>
<proteinExistence type="predicted"/>
<accession>A0A0G0YGM4</accession>
<comment type="caution">
    <text evidence="1">The sequence shown here is derived from an EMBL/GenBank/DDBJ whole genome shotgun (WGS) entry which is preliminary data.</text>
</comment>
<protein>
    <submittedName>
        <fullName evidence="1">Uncharacterized protein</fullName>
    </submittedName>
</protein>
<dbReference type="AlphaFoldDB" id="A0A0G0YGM4"/>
<evidence type="ECO:0000313" key="1">
    <source>
        <dbReference type="EMBL" id="KKR99512.1"/>
    </source>
</evidence>
<evidence type="ECO:0000313" key="2">
    <source>
        <dbReference type="Proteomes" id="UP000033930"/>
    </source>
</evidence>
<gene>
    <name evidence="1" type="ORF">UU50_C0005G0019</name>
</gene>